<organism evidence="2 3">
    <name type="scientific">Clonorchis sinensis</name>
    <name type="common">Chinese liver fluke</name>
    <dbReference type="NCBI Taxonomy" id="79923"/>
    <lineage>
        <taxon>Eukaryota</taxon>
        <taxon>Metazoa</taxon>
        <taxon>Spiralia</taxon>
        <taxon>Lophotrochozoa</taxon>
        <taxon>Platyhelminthes</taxon>
        <taxon>Trematoda</taxon>
        <taxon>Digenea</taxon>
        <taxon>Opisthorchiida</taxon>
        <taxon>Opisthorchiata</taxon>
        <taxon>Opisthorchiidae</taxon>
        <taxon>Clonorchis</taxon>
    </lineage>
</organism>
<reference key="2">
    <citation type="submission" date="2011-10" db="EMBL/GenBank/DDBJ databases">
        <title>The genome and transcriptome sequence of Clonorchis sinensis provide insights into the carcinogenic liver fluke.</title>
        <authorList>
            <person name="Wang X."/>
            <person name="Huang Y."/>
            <person name="Chen W."/>
            <person name="Liu H."/>
            <person name="Guo L."/>
            <person name="Chen Y."/>
            <person name="Luo F."/>
            <person name="Zhou W."/>
            <person name="Sun J."/>
            <person name="Mao Q."/>
            <person name="Liang P."/>
            <person name="Zhou C."/>
            <person name="Tian Y."/>
            <person name="Men J."/>
            <person name="Lv X."/>
            <person name="Huang L."/>
            <person name="Zhou J."/>
            <person name="Hu Y."/>
            <person name="Li R."/>
            <person name="Zhang F."/>
            <person name="Lei H."/>
            <person name="Li X."/>
            <person name="Hu X."/>
            <person name="Liang C."/>
            <person name="Xu J."/>
            <person name="Wu Z."/>
            <person name="Yu X."/>
        </authorList>
    </citation>
    <scope>NUCLEOTIDE SEQUENCE</scope>
    <source>
        <strain>Henan</strain>
    </source>
</reference>
<feature type="compositionally biased region" description="Basic and acidic residues" evidence="1">
    <location>
        <begin position="425"/>
        <end position="436"/>
    </location>
</feature>
<gene>
    <name evidence="2" type="ORF">CLF_113231</name>
</gene>
<proteinExistence type="predicted"/>
<evidence type="ECO:0000256" key="1">
    <source>
        <dbReference type="SAM" id="MobiDB-lite"/>
    </source>
</evidence>
<evidence type="ECO:0000313" key="2">
    <source>
        <dbReference type="EMBL" id="GAA54270.1"/>
    </source>
</evidence>
<dbReference type="EMBL" id="DF143856">
    <property type="protein sequence ID" value="GAA54270.1"/>
    <property type="molecule type" value="Genomic_DNA"/>
</dbReference>
<evidence type="ECO:0000313" key="3">
    <source>
        <dbReference type="Proteomes" id="UP000008909"/>
    </source>
</evidence>
<dbReference type="Proteomes" id="UP000008909">
    <property type="component" value="Unassembled WGS sequence"/>
</dbReference>
<feature type="compositionally biased region" description="Polar residues" evidence="1">
    <location>
        <begin position="367"/>
        <end position="380"/>
    </location>
</feature>
<accession>G7YMT9</accession>
<dbReference type="AlphaFoldDB" id="G7YMT9"/>
<sequence length="523" mass="57091">MDGCSRQTDCLISQGLLKRLRQFVDKHFNSLCYLRSRPSFVLVWTPESPAISVANWVYEGLSCALWSGLRLWLLGSRATTVSTIEEATFDGVELEIGSFTFSVIVRFSQHSPMSSATKSENLTVTKFSTNISVATLRAPVQGHHRDIKLTICELLSIFGTELVNRFKYAGNDVGCSYLQITTNVQEPCVVQCPGEESHQERNRPPLLNQKVQSTSSAIIEILDTELKLLSKALEGANTKKAATRMKVDKEFSPLNGHLALSAPGPLAARRPDAALKTATASLVDRGKILVRAVSIQNAYPTIRRPSEDRHLGAQKLDQSSSWGEIRKKASTWRQFSRPQTYSHTECSNSRCVPESTPRQPTAIPDSSFHSTTADPSSSKGSDALEEASLTWTKRPEQPSLLSVTDDKGAAVNSTPKSQLPSWTGSDERRQAAKPTDKSTTCVDLDIGECCENRTITENVKLPISSSTPSKVASSIVDTVVARDPNSQSLKPDHSAQESPSYTQLATLIAGDSGVHTSTNEGRL</sequence>
<feature type="compositionally biased region" description="Polar residues" evidence="1">
    <location>
        <begin position="411"/>
        <end position="424"/>
    </location>
</feature>
<protein>
    <submittedName>
        <fullName evidence="2">Uncharacterized protein</fullName>
    </submittedName>
</protein>
<name>G7YMT9_CLOSI</name>
<feature type="region of interest" description="Disordered" evidence="1">
    <location>
        <begin position="333"/>
        <end position="438"/>
    </location>
</feature>
<feature type="compositionally biased region" description="Polar residues" evidence="1">
    <location>
        <begin position="333"/>
        <end position="350"/>
    </location>
</feature>
<reference evidence="2" key="1">
    <citation type="journal article" date="2011" name="Genome Biol.">
        <title>The draft genome of the carcinogenic human liver fluke Clonorchis sinensis.</title>
        <authorList>
            <person name="Wang X."/>
            <person name="Chen W."/>
            <person name="Huang Y."/>
            <person name="Sun J."/>
            <person name="Men J."/>
            <person name="Liu H."/>
            <person name="Luo F."/>
            <person name="Guo L."/>
            <person name="Lv X."/>
            <person name="Deng C."/>
            <person name="Zhou C."/>
            <person name="Fan Y."/>
            <person name="Li X."/>
            <person name="Huang L."/>
            <person name="Hu Y."/>
            <person name="Liang C."/>
            <person name="Hu X."/>
            <person name="Xu J."/>
            <person name="Yu X."/>
        </authorList>
    </citation>
    <scope>NUCLEOTIDE SEQUENCE [LARGE SCALE GENOMIC DNA]</scope>
    <source>
        <strain evidence="2">Henan</strain>
    </source>
</reference>
<keyword evidence="3" id="KW-1185">Reference proteome</keyword>